<dbReference type="PANTHER" id="PTHR30035">
    <property type="entry name" value="LIPOPROTEIN VACJ-RELATED"/>
    <property type="match status" value="1"/>
</dbReference>
<feature type="chain" id="PRO_5017560169" evidence="3">
    <location>
        <begin position="21"/>
        <end position="243"/>
    </location>
</feature>
<evidence type="ECO:0000256" key="2">
    <source>
        <dbReference type="ARBA" id="ARBA00022729"/>
    </source>
</evidence>
<dbReference type="OrthoDB" id="9785326at2"/>
<dbReference type="InterPro" id="IPR007428">
    <property type="entry name" value="MlaA"/>
</dbReference>
<feature type="signal peptide" evidence="3">
    <location>
        <begin position="1"/>
        <end position="20"/>
    </location>
</feature>
<sequence>MKAVMSTLLAAALLAGCATTAPPPDERHPRDPWEPYNRNMFRFNTAVDRAVIRPLAVGYGKITPAPARRGIRNFFTNIRSPVDQVNLLLQGRPGAAGTELTRFLVNSTFGLGGVFDMATRADVEEYEEDFGQTLAVWGWEDSRFFILPLLGPSTVRDGLGRVPDGYADVVWRWTLDETTYGLVGLNVIQVRHAMLPLDEDIRAAYDPYTFMRDGWMQRRSHAIANGENGLPDYESFLDEDWED</sequence>
<dbReference type="PRINTS" id="PR01805">
    <property type="entry name" value="VACJLIPOPROT"/>
</dbReference>
<reference evidence="4 5" key="1">
    <citation type="submission" date="2018-08" db="EMBL/GenBank/DDBJ databases">
        <title>Wenzhouxiangella salilacus sp. nov., a novel bacterium isolated from a saline lake in Xinjiang Province, China.</title>
        <authorList>
            <person name="Han S."/>
        </authorList>
    </citation>
    <scope>NUCLEOTIDE SEQUENCE [LARGE SCALE GENOMIC DNA]</scope>
    <source>
        <strain evidence="4 5">XDB06</strain>
    </source>
</reference>
<dbReference type="Pfam" id="PF04333">
    <property type="entry name" value="MlaA"/>
    <property type="match status" value="1"/>
</dbReference>
<gene>
    <name evidence="4" type="ORF">DZC52_12370</name>
</gene>
<keyword evidence="2 3" id="KW-0732">Signal</keyword>
<name>A0A3E1K670_9GAMM</name>
<comment type="similarity">
    <text evidence="1">Belongs to the MlaA family.</text>
</comment>
<organism evidence="4 5">
    <name type="scientific">Wenzhouxiangella sediminis</name>
    <dbReference type="NCBI Taxonomy" id="1792836"/>
    <lineage>
        <taxon>Bacteria</taxon>
        <taxon>Pseudomonadati</taxon>
        <taxon>Pseudomonadota</taxon>
        <taxon>Gammaproteobacteria</taxon>
        <taxon>Chromatiales</taxon>
        <taxon>Wenzhouxiangellaceae</taxon>
        <taxon>Wenzhouxiangella</taxon>
    </lineage>
</organism>
<dbReference type="GO" id="GO:0120010">
    <property type="term" value="P:intermembrane phospholipid transfer"/>
    <property type="evidence" value="ECO:0007669"/>
    <property type="project" value="TreeGrafter"/>
</dbReference>
<keyword evidence="4" id="KW-0449">Lipoprotein</keyword>
<dbReference type="EMBL" id="QUZK01000046">
    <property type="protein sequence ID" value="RFF29436.1"/>
    <property type="molecule type" value="Genomic_DNA"/>
</dbReference>
<dbReference type="GO" id="GO:0016020">
    <property type="term" value="C:membrane"/>
    <property type="evidence" value="ECO:0007669"/>
    <property type="project" value="InterPro"/>
</dbReference>
<keyword evidence="5" id="KW-1185">Reference proteome</keyword>
<accession>A0A3E1K670</accession>
<dbReference type="RefSeq" id="WP_116651462.1">
    <property type="nucleotide sequence ID" value="NZ_QUZK01000046.1"/>
</dbReference>
<dbReference type="AlphaFoldDB" id="A0A3E1K670"/>
<dbReference type="PROSITE" id="PS51257">
    <property type="entry name" value="PROKAR_LIPOPROTEIN"/>
    <property type="match status" value="1"/>
</dbReference>
<evidence type="ECO:0000313" key="4">
    <source>
        <dbReference type="EMBL" id="RFF29436.1"/>
    </source>
</evidence>
<comment type="caution">
    <text evidence="4">The sequence shown here is derived from an EMBL/GenBank/DDBJ whole genome shotgun (WGS) entry which is preliminary data.</text>
</comment>
<dbReference type="Proteomes" id="UP000260351">
    <property type="component" value="Unassembled WGS sequence"/>
</dbReference>
<proteinExistence type="inferred from homology"/>
<evidence type="ECO:0000256" key="1">
    <source>
        <dbReference type="ARBA" id="ARBA00010634"/>
    </source>
</evidence>
<evidence type="ECO:0000256" key="3">
    <source>
        <dbReference type="SAM" id="SignalP"/>
    </source>
</evidence>
<dbReference type="PANTHER" id="PTHR30035:SF3">
    <property type="entry name" value="INTERMEMBRANE PHOSPHOLIPID TRANSPORT SYSTEM LIPOPROTEIN MLAA"/>
    <property type="match status" value="1"/>
</dbReference>
<protein>
    <submittedName>
        <fullName evidence="4">VacJ family lipoprotein</fullName>
    </submittedName>
</protein>
<evidence type="ECO:0000313" key="5">
    <source>
        <dbReference type="Proteomes" id="UP000260351"/>
    </source>
</evidence>